<keyword evidence="6" id="KW-0067">ATP-binding</keyword>
<evidence type="ECO:0000256" key="4">
    <source>
        <dbReference type="ARBA" id="ARBA00022692"/>
    </source>
</evidence>
<comment type="subcellular location">
    <subcellularLocation>
        <location evidence="1">Cell membrane</location>
        <topology evidence="1">Multi-pass membrane protein</topology>
    </subcellularLocation>
</comment>
<protein>
    <submittedName>
        <fullName evidence="13">ABC multidrug transporter</fullName>
    </submittedName>
</protein>
<feature type="transmembrane region" description="Helical" evidence="10">
    <location>
        <begin position="828"/>
        <end position="849"/>
    </location>
</feature>
<evidence type="ECO:0000313" key="14">
    <source>
        <dbReference type="Proteomes" id="UP000076552"/>
    </source>
</evidence>
<dbReference type="Gene3D" id="1.20.1560.10">
    <property type="entry name" value="ABC transporter type 1, transmembrane domain"/>
    <property type="match status" value="2"/>
</dbReference>
<dbReference type="CDD" id="cd03244">
    <property type="entry name" value="ABCC_MRP_domain2"/>
    <property type="match status" value="1"/>
</dbReference>
<dbReference type="GO" id="GO:0005524">
    <property type="term" value="F:ATP binding"/>
    <property type="evidence" value="ECO:0007669"/>
    <property type="project" value="UniProtKB-KW"/>
</dbReference>
<keyword evidence="7 10" id="KW-1133">Transmembrane helix</keyword>
<dbReference type="InterPro" id="IPR003593">
    <property type="entry name" value="AAA+_ATPase"/>
</dbReference>
<keyword evidence="2" id="KW-0813">Transport</keyword>
<evidence type="ECO:0000256" key="8">
    <source>
        <dbReference type="ARBA" id="ARBA00023136"/>
    </source>
</evidence>
<gene>
    <name evidence="13" type="ORF">CT0861_04445</name>
</gene>
<dbReference type="InterPro" id="IPR027417">
    <property type="entry name" value="P-loop_NTPase"/>
</dbReference>
<feature type="transmembrane region" description="Helical" evidence="10">
    <location>
        <begin position="198"/>
        <end position="220"/>
    </location>
</feature>
<dbReference type="PANTHER" id="PTHR24223">
    <property type="entry name" value="ATP-BINDING CASSETTE SUB-FAMILY C"/>
    <property type="match status" value="1"/>
</dbReference>
<dbReference type="InterPro" id="IPR044726">
    <property type="entry name" value="ABCC_6TM_D2"/>
</dbReference>
<dbReference type="Pfam" id="PF00664">
    <property type="entry name" value="ABC_membrane"/>
    <property type="match status" value="1"/>
</dbReference>
<feature type="transmembrane region" description="Helical" evidence="10">
    <location>
        <begin position="566"/>
        <end position="588"/>
    </location>
</feature>
<comment type="caution">
    <text evidence="13">The sequence shown here is derived from an EMBL/GenBank/DDBJ whole genome shotgun (WGS) entry which is preliminary data.</text>
</comment>
<dbReference type="GO" id="GO:0140359">
    <property type="term" value="F:ABC-type transporter activity"/>
    <property type="evidence" value="ECO:0007669"/>
    <property type="project" value="InterPro"/>
</dbReference>
<evidence type="ECO:0000259" key="12">
    <source>
        <dbReference type="PROSITE" id="PS50929"/>
    </source>
</evidence>
<dbReference type="PROSITE" id="PS50893">
    <property type="entry name" value="ABC_TRANSPORTER_2"/>
    <property type="match status" value="2"/>
</dbReference>
<dbReference type="InterPro" id="IPR036640">
    <property type="entry name" value="ABC1_TM_sf"/>
</dbReference>
<evidence type="ECO:0000259" key="11">
    <source>
        <dbReference type="PROSITE" id="PS50893"/>
    </source>
</evidence>
<dbReference type="SMART" id="SM00382">
    <property type="entry name" value="AAA"/>
    <property type="match status" value="2"/>
</dbReference>
<feature type="domain" description="ABC transporter" evidence="11">
    <location>
        <begin position="285"/>
        <end position="511"/>
    </location>
</feature>
<dbReference type="STRING" id="708197.A0A161WNT1"/>
<evidence type="ECO:0000313" key="13">
    <source>
        <dbReference type="EMBL" id="KZL72836.1"/>
    </source>
</evidence>
<proteinExistence type="predicted"/>
<organism evidence="13 14">
    <name type="scientific">Colletotrichum tofieldiae</name>
    <dbReference type="NCBI Taxonomy" id="708197"/>
    <lineage>
        <taxon>Eukaryota</taxon>
        <taxon>Fungi</taxon>
        <taxon>Dikarya</taxon>
        <taxon>Ascomycota</taxon>
        <taxon>Pezizomycotina</taxon>
        <taxon>Sordariomycetes</taxon>
        <taxon>Hypocreomycetidae</taxon>
        <taxon>Glomerellales</taxon>
        <taxon>Glomerellaceae</taxon>
        <taxon>Colletotrichum</taxon>
        <taxon>Colletotrichum spaethianum species complex</taxon>
    </lineage>
</organism>
<dbReference type="CDD" id="cd18579">
    <property type="entry name" value="ABC_6TM_ABCC_D1"/>
    <property type="match status" value="1"/>
</dbReference>
<dbReference type="InterPro" id="IPR044746">
    <property type="entry name" value="ABCC_6TM_D1"/>
</dbReference>
<dbReference type="Proteomes" id="UP000076552">
    <property type="component" value="Unassembled WGS sequence"/>
</dbReference>
<evidence type="ECO:0000256" key="9">
    <source>
        <dbReference type="SAM" id="MobiDB-lite"/>
    </source>
</evidence>
<dbReference type="PROSITE" id="PS00211">
    <property type="entry name" value="ABC_TRANSPORTER_1"/>
    <property type="match status" value="1"/>
</dbReference>
<feature type="transmembrane region" description="Helical" evidence="10">
    <location>
        <begin position="614"/>
        <end position="638"/>
    </location>
</feature>
<evidence type="ECO:0000256" key="6">
    <source>
        <dbReference type="ARBA" id="ARBA00022840"/>
    </source>
</evidence>
<evidence type="ECO:0000256" key="1">
    <source>
        <dbReference type="ARBA" id="ARBA00004651"/>
    </source>
</evidence>
<dbReference type="AlphaFoldDB" id="A0A161WNT1"/>
<dbReference type="PROSITE" id="PS50929">
    <property type="entry name" value="ABC_TM1F"/>
    <property type="match status" value="2"/>
</dbReference>
<dbReference type="SUPFAM" id="SSF52540">
    <property type="entry name" value="P-loop containing nucleoside triphosphate hydrolases"/>
    <property type="match status" value="2"/>
</dbReference>
<dbReference type="GO" id="GO:0005886">
    <property type="term" value="C:plasma membrane"/>
    <property type="evidence" value="ECO:0007669"/>
    <property type="project" value="UniProtKB-SubCell"/>
</dbReference>
<dbReference type="PANTHER" id="PTHR24223:SF404">
    <property type="entry name" value="ABC MULTIDRUG TRANSPORTER (EUROFUNG)-RELATED"/>
    <property type="match status" value="1"/>
</dbReference>
<keyword evidence="14" id="KW-1185">Reference proteome</keyword>
<feature type="domain" description="ABC transmembrane type-1" evidence="12">
    <location>
        <begin position="41"/>
        <end position="228"/>
    </location>
</feature>
<dbReference type="Gene3D" id="3.40.50.300">
    <property type="entry name" value="P-loop containing nucleotide triphosphate hydrolases"/>
    <property type="match status" value="2"/>
</dbReference>
<dbReference type="FunFam" id="3.40.50.300:FF:000630">
    <property type="entry name" value="ATP-binding cassette (ABC) transporter, putative"/>
    <property type="match status" value="1"/>
</dbReference>
<keyword evidence="8 10" id="KW-0472">Membrane</keyword>
<name>A0A161WNT1_9PEZI</name>
<feature type="transmembrane region" description="Helical" evidence="10">
    <location>
        <begin position="163"/>
        <end position="192"/>
    </location>
</feature>
<dbReference type="SUPFAM" id="SSF90123">
    <property type="entry name" value="ABC transporter transmembrane region"/>
    <property type="match status" value="2"/>
</dbReference>
<keyword evidence="3" id="KW-1003">Cell membrane</keyword>
<dbReference type="InterPro" id="IPR003439">
    <property type="entry name" value="ABC_transporter-like_ATP-bd"/>
</dbReference>
<accession>A0A161WNT1</accession>
<feature type="domain" description="ABC transmembrane type-1" evidence="12">
    <location>
        <begin position="582"/>
        <end position="857"/>
    </location>
</feature>
<sequence>MSIHHYQHFRFLTGLRGGLEALVYQRTLETRTADMGEITAVSVIGTDIPRIVESFKEIHELWAAPVDIAVAVWLLEQQLSVACVTPVVIALVFIAITAQLSVSTKREQRRWIEMVQERLRCTTNMLSNIKAVKMLGLSDVMSKIIGDIRADEIQVSRGFRVLLVVRIVLSNGIANVAPMATFGVYVIVAVFWKQESLLTAQAFTSLALIALLTKPVLVFIQALPAAIQCVGSFDRIQDYACYSVTAPQADKHTENDGCAVTEHNHRSFLEKSSVRQSAEKRPISLESKGFSWSPTSPAVIHEINLQIEIGSFTVVAGPVGSGKSSLLHSFLGETISSTTRASDSQQPCMAFCSQEAWLENTTARQNILGPSAYEESWYNTVRTACALDLDFQWLAKGDLTSVGSNGSSLSGGQRQRIALARALYSKCSIVLLDDVFSGMDANTVKHISSHLLGAAGLFRKYGITVVLATHNQQLASLADSVILMEKGRVMSTTSSTVLVGENGSIDTLKHGLSDSEISNNEPSQPGNDYSIEEKAPCPPAEISVGDTDESASDVKRKSGDPLVYKYYFASAGWLQVTGFVMSLVVWIFCTEFPTIWIKWWSEANAVHPHQNVGMYMGVFVALGLTGILMVLSICWTLFIKIISNTAHQLHDDLLGSTLKASYKFFTKTDTGSLTNRFSQDLELVDMELPVYVVNYGTAAAQCMAKIIVLAIFSRYLAITVPFLCAAVFFLQRYYLQTSRQVRLLGIEAKAPLYANFQEVVAGAATIRGFGWQQHYQARNADLIDTSQRPQYLQFCIQQWLTFVLDFIVAIMVVILVTIVVTLQNQFDSGSVGVSLTAVVSFNIVLARVIQMWTGMESSIGAVARIRQFVTETDSENWSSDPEFRPSPGWPQEGSITFTDLTARHRPEFEPVLKGLNLAVRPSDHVAICGRSGSGKTSLILCLLKMLDIESGSITIDSMSISDLSPNSVRSSVTVIPQEPFLLPGSIRLNLDPHSQASDAEITRVLGRAGLESLLRQFGLNEPVDWDTWSSGQRQMLCFARAMMKRSKIIVLDEATSNVDAETDGHMQDIIDTEFRDCTLLAVMHRLTHVTKYNRAVLLDNGRLIEYGDPKEMLSAETEFKKLFESQK</sequence>
<feature type="transmembrane region" description="Helical" evidence="10">
    <location>
        <begin position="79"/>
        <end position="102"/>
    </location>
</feature>
<evidence type="ECO:0000256" key="7">
    <source>
        <dbReference type="ARBA" id="ARBA00022989"/>
    </source>
</evidence>
<dbReference type="Pfam" id="PF00005">
    <property type="entry name" value="ABC_tran"/>
    <property type="match status" value="2"/>
</dbReference>
<dbReference type="InterPro" id="IPR050173">
    <property type="entry name" value="ABC_transporter_C-like"/>
</dbReference>
<feature type="domain" description="ABC transporter" evidence="11">
    <location>
        <begin position="895"/>
        <end position="1125"/>
    </location>
</feature>
<keyword evidence="4 10" id="KW-0812">Transmembrane</keyword>
<evidence type="ECO:0000256" key="10">
    <source>
        <dbReference type="SAM" id="Phobius"/>
    </source>
</evidence>
<evidence type="ECO:0000256" key="2">
    <source>
        <dbReference type="ARBA" id="ARBA00022448"/>
    </source>
</evidence>
<keyword evidence="5" id="KW-0547">Nucleotide-binding</keyword>
<dbReference type="InterPro" id="IPR011527">
    <property type="entry name" value="ABC1_TM_dom"/>
</dbReference>
<reference evidence="13 14" key="1">
    <citation type="submission" date="2015-06" db="EMBL/GenBank/DDBJ databases">
        <title>Survival trade-offs in plant roots during colonization by closely related pathogenic and mutualistic fungi.</title>
        <authorList>
            <person name="Hacquard S."/>
            <person name="Kracher B."/>
            <person name="Hiruma K."/>
            <person name="Weinman A."/>
            <person name="Muench P."/>
            <person name="Garrido Oter R."/>
            <person name="Ver Loren van Themaat E."/>
            <person name="Dallerey J.-F."/>
            <person name="Damm U."/>
            <person name="Henrissat B."/>
            <person name="Lespinet O."/>
            <person name="Thon M."/>
            <person name="Kemen E."/>
            <person name="McHardy A.C."/>
            <person name="Schulze-Lefert P."/>
            <person name="O'Connell R.J."/>
        </authorList>
    </citation>
    <scope>NUCLEOTIDE SEQUENCE [LARGE SCALE GENOMIC DNA]</scope>
    <source>
        <strain evidence="13 14">0861</strain>
    </source>
</reference>
<feature type="compositionally biased region" description="Polar residues" evidence="9">
    <location>
        <begin position="515"/>
        <end position="527"/>
    </location>
</feature>
<dbReference type="EMBL" id="LFIV01000052">
    <property type="protein sequence ID" value="KZL72836.1"/>
    <property type="molecule type" value="Genomic_DNA"/>
</dbReference>
<evidence type="ECO:0000256" key="3">
    <source>
        <dbReference type="ARBA" id="ARBA00022475"/>
    </source>
</evidence>
<dbReference type="InterPro" id="IPR017871">
    <property type="entry name" value="ABC_transporter-like_CS"/>
</dbReference>
<dbReference type="GO" id="GO:0016887">
    <property type="term" value="F:ATP hydrolysis activity"/>
    <property type="evidence" value="ECO:0007669"/>
    <property type="project" value="InterPro"/>
</dbReference>
<feature type="transmembrane region" description="Helical" evidence="10">
    <location>
        <begin position="799"/>
        <end position="822"/>
    </location>
</feature>
<feature type="region of interest" description="Disordered" evidence="9">
    <location>
        <begin position="510"/>
        <end position="532"/>
    </location>
</feature>
<dbReference type="CDD" id="cd18580">
    <property type="entry name" value="ABC_6TM_ABCC_D2"/>
    <property type="match status" value="1"/>
</dbReference>
<evidence type="ECO:0000256" key="5">
    <source>
        <dbReference type="ARBA" id="ARBA00022741"/>
    </source>
</evidence>
<feature type="transmembrane region" description="Helical" evidence="10">
    <location>
        <begin position="718"/>
        <end position="735"/>
    </location>
</feature>
<dbReference type="FunFam" id="1.20.1560.10:FF:000066">
    <property type="entry name" value="ABC multidrug transporter (Eurofung)"/>
    <property type="match status" value="1"/>
</dbReference>